<proteinExistence type="predicted"/>
<dbReference type="Proteomes" id="UP000464178">
    <property type="component" value="Chromosome"/>
</dbReference>
<name>A0A6P2DE57_9BACT</name>
<dbReference type="RefSeq" id="WP_232069838.1">
    <property type="nucleotide sequence ID" value="NZ_LR593886.1"/>
</dbReference>
<dbReference type="InterPro" id="IPR012348">
    <property type="entry name" value="RNR-like"/>
</dbReference>
<keyword evidence="2" id="KW-1185">Reference proteome</keyword>
<dbReference type="Gene3D" id="1.10.620.20">
    <property type="entry name" value="Ribonucleotide Reductase, subunit A"/>
    <property type="match status" value="1"/>
</dbReference>
<dbReference type="InterPro" id="IPR009078">
    <property type="entry name" value="Ferritin-like_SF"/>
</dbReference>
<evidence type="ECO:0000313" key="1">
    <source>
        <dbReference type="EMBL" id="VTR97692.1"/>
    </source>
</evidence>
<accession>A0A6P2DE57</accession>
<evidence type="ECO:0000313" key="2">
    <source>
        <dbReference type="Proteomes" id="UP000464178"/>
    </source>
</evidence>
<sequence>MRSAMLEALTLTTESTEPAAYVNTAPVVRASAEWVAYFRHNAANRIPVPWDEGAGASPEELAEIIESLRAWQLGETSDGSRLMRAASRYAVRMNEPGFVDAIQLFIAEEQRHGAELGKYLDLAGVPRKGRDWGDTVFRCFRHLLHQMEVWATTVVMVESHAMLYYAAIRRATSSTVLRKICHQILRDEVPHLRFQCERLAILHRERSRGLLALTMGFHRVLFTGITLAVWVGHRRALRAGGFTFGRFWRSAWTQMGKAWRAMNPRAYHWPVTSRALSALSARAG</sequence>
<dbReference type="GO" id="GO:0016491">
    <property type="term" value="F:oxidoreductase activity"/>
    <property type="evidence" value="ECO:0007669"/>
    <property type="project" value="InterPro"/>
</dbReference>
<protein>
    <recommendedName>
        <fullName evidence="3">Ferritin-like domain-containing protein</fullName>
    </recommendedName>
</protein>
<dbReference type="EMBL" id="LR593886">
    <property type="protein sequence ID" value="VTR97692.1"/>
    <property type="molecule type" value="Genomic_DNA"/>
</dbReference>
<evidence type="ECO:0008006" key="3">
    <source>
        <dbReference type="Google" id="ProtNLM"/>
    </source>
</evidence>
<dbReference type="CDD" id="cd00657">
    <property type="entry name" value="Ferritin_like"/>
    <property type="match status" value="1"/>
</dbReference>
<reference evidence="1 2" key="1">
    <citation type="submission" date="2019-05" db="EMBL/GenBank/DDBJ databases">
        <authorList>
            <consortium name="Science for Life Laboratories"/>
        </authorList>
    </citation>
    <scope>NUCLEOTIDE SEQUENCE [LARGE SCALE GENOMIC DNA]</scope>
    <source>
        <strain evidence="1">Soil9</strain>
    </source>
</reference>
<dbReference type="SUPFAM" id="SSF47240">
    <property type="entry name" value="Ferritin-like"/>
    <property type="match status" value="1"/>
</dbReference>
<organism evidence="1 2">
    <name type="scientific">Gemmata massiliana</name>
    <dbReference type="NCBI Taxonomy" id="1210884"/>
    <lineage>
        <taxon>Bacteria</taxon>
        <taxon>Pseudomonadati</taxon>
        <taxon>Planctomycetota</taxon>
        <taxon>Planctomycetia</taxon>
        <taxon>Gemmatales</taxon>
        <taxon>Gemmataceae</taxon>
        <taxon>Gemmata</taxon>
    </lineage>
</organism>
<dbReference type="KEGG" id="gms:SOIL9_05900"/>
<dbReference type="AlphaFoldDB" id="A0A6P2DE57"/>
<gene>
    <name evidence="1" type="ORF">SOIL9_05900</name>
</gene>